<dbReference type="HOGENOM" id="CLU_034504_1_1_1"/>
<reference evidence="3" key="3">
    <citation type="submission" date="2015-02" db="UniProtKB">
        <authorList>
            <consortium name="EnsemblProtists"/>
        </authorList>
    </citation>
    <scope>IDENTIFICATION</scope>
    <source>
        <strain evidence="3">DAOM BR144</strain>
    </source>
</reference>
<dbReference type="EnsemblProtists" id="PYU1_T004913">
    <property type="protein sequence ID" value="PYU1_T004913"/>
    <property type="gene ID" value="PYU1_G004902"/>
</dbReference>
<evidence type="ECO:0000256" key="2">
    <source>
        <dbReference type="ARBA" id="ARBA00022705"/>
    </source>
</evidence>
<dbReference type="VEuPathDB" id="FungiDB:PYU1_G004902"/>
<organism evidence="3 4">
    <name type="scientific">Globisporangium ultimum (strain ATCC 200006 / CBS 805.95 / DAOM BR144)</name>
    <name type="common">Pythium ultimum</name>
    <dbReference type="NCBI Taxonomy" id="431595"/>
    <lineage>
        <taxon>Eukaryota</taxon>
        <taxon>Sar</taxon>
        <taxon>Stramenopiles</taxon>
        <taxon>Oomycota</taxon>
        <taxon>Peronosporomycetes</taxon>
        <taxon>Pythiales</taxon>
        <taxon>Pythiaceae</taxon>
        <taxon>Globisporangium</taxon>
    </lineage>
</organism>
<protein>
    <recommendedName>
        <fullName evidence="5">Sister chromatid cohesion protein DCC1</fullName>
    </recommendedName>
</protein>
<accession>K3WIX1</accession>
<dbReference type="PANTHER" id="PTHR13395:SF6">
    <property type="entry name" value="SISTER CHROMATID COHESION PROTEIN DCC1"/>
    <property type="match status" value="1"/>
</dbReference>
<dbReference type="GO" id="GO:0034088">
    <property type="term" value="P:maintenance of mitotic sister chromatid cohesion"/>
    <property type="evidence" value="ECO:0007669"/>
    <property type="project" value="TreeGrafter"/>
</dbReference>
<keyword evidence="4" id="KW-1185">Reference proteome</keyword>
<dbReference type="GO" id="GO:0000775">
    <property type="term" value="C:chromosome, centromeric region"/>
    <property type="evidence" value="ECO:0007669"/>
    <property type="project" value="TreeGrafter"/>
</dbReference>
<reference evidence="4" key="2">
    <citation type="submission" date="2010-04" db="EMBL/GenBank/DDBJ databases">
        <authorList>
            <person name="Buell R."/>
            <person name="Hamilton J."/>
            <person name="Hostetler J."/>
        </authorList>
    </citation>
    <scope>NUCLEOTIDE SEQUENCE [LARGE SCALE GENOMIC DNA]</scope>
    <source>
        <strain evidence="4">DAOM:BR144</strain>
    </source>
</reference>
<keyword evidence="2" id="KW-0235">DNA replication</keyword>
<name>K3WIX1_GLOUD</name>
<dbReference type="AlphaFoldDB" id="K3WIX1"/>
<dbReference type="STRING" id="431595.K3WIX1"/>
<comment type="similarity">
    <text evidence="1">Belongs to the DCC1 family.</text>
</comment>
<dbReference type="OMA" id="DSESWPF"/>
<evidence type="ECO:0008006" key="5">
    <source>
        <dbReference type="Google" id="ProtNLM"/>
    </source>
</evidence>
<evidence type="ECO:0000313" key="4">
    <source>
        <dbReference type="Proteomes" id="UP000019132"/>
    </source>
</evidence>
<dbReference type="eggNOG" id="KOG0798">
    <property type="taxonomic scope" value="Eukaryota"/>
</dbReference>
<dbReference type="InParanoid" id="K3WIX1"/>
<sequence>MPAKQQVLVTKQDFSADKYRLVELNADVEAAIKAGDKVFIVGAPSEKAVLCTSTKSFYLTKEDTSNLRLLTEHSKWEPRQAGDDKSAATVNTAERDEIVVRGSALFHYLSSSTPQKRAKLNKLYTTDDLVSALQCSKQEVLDMLVQLYAFEDAGTWRLLSTSYQSTVFSDILDIIIQNDLDFLASHGIPITKFQEETDHPLVAIRQCCKIYGAVLTGKNGEESCTFEPAKIAGFCAKQLFEEQIAESQRVGGRINTSEGWVLDQFMDKWALRVPEKVRVDAEMLRGVGLVKAQKGKPTRIVYFPEENLPLGAKQRFEKLFQAQEKWTIQQLEPFIQSLVVPGTTQAALLLKHTRSSRQINSTERLYSKR</sequence>
<dbReference type="Proteomes" id="UP000019132">
    <property type="component" value="Unassembled WGS sequence"/>
</dbReference>
<dbReference type="GO" id="GO:0006260">
    <property type="term" value="P:DNA replication"/>
    <property type="evidence" value="ECO:0007669"/>
    <property type="project" value="UniProtKB-KW"/>
</dbReference>
<evidence type="ECO:0000256" key="1">
    <source>
        <dbReference type="ARBA" id="ARBA00007017"/>
    </source>
</evidence>
<proteinExistence type="inferred from homology"/>
<reference evidence="4" key="1">
    <citation type="journal article" date="2010" name="Genome Biol.">
        <title>Genome sequence of the necrotrophic plant pathogen Pythium ultimum reveals original pathogenicity mechanisms and effector repertoire.</title>
        <authorList>
            <person name="Levesque C.A."/>
            <person name="Brouwer H."/>
            <person name="Cano L."/>
            <person name="Hamilton J.P."/>
            <person name="Holt C."/>
            <person name="Huitema E."/>
            <person name="Raffaele S."/>
            <person name="Robideau G.P."/>
            <person name="Thines M."/>
            <person name="Win J."/>
            <person name="Zerillo M.M."/>
            <person name="Beakes G.W."/>
            <person name="Boore J.L."/>
            <person name="Busam D."/>
            <person name="Dumas B."/>
            <person name="Ferriera S."/>
            <person name="Fuerstenberg S.I."/>
            <person name="Gachon C.M."/>
            <person name="Gaulin E."/>
            <person name="Govers F."/>
            <person name="Grenville-Briggs L."/>
            <person name="Horner N."/>
            <person name="Hostetler J."/>
            <person name="Jiang R.H."/>
            <person name="Johnson J."/>
            <person name="Krajaejun T."/>
            <person name="Lin H."/>
            <person name="Meijer H.J."/>
            <person name="Moore B."/>
            <person name="Morris P."/>
            <person name="Phuntmart V."/>
            <person name="Puiu D."/>
            <person name="Shetty J."/>
            <person name="Stajich J.E."/>
            <person name="Tripathy S."/>
            <person name="Wawra S."/>
            <person name="van West P."/>
            <person name="Whitty B.R."/>
            <person name="Coutinho P.M."/>
            <person name="Henrissat B."/>
            <person name="Martin F."/>
            <person name="Thomas P.D."/>
            <person name="Tyler B.M."/>
            <person name="De Vries R.P."/>
            <person name="Kamoun S."/>
            <person name="Yandell M."/>
            <person name="Tisserat N."/>
            <person name="Buell C.R."/>
        </authorList>
    </citation>
    <scope>NUCLEOTIDE SEQUENCE</scope>
    <source>
        <strain evidence="4">DAOM:BR144</strain>
    </source>
</reference>
<dbReference type="GO" id="GO:0000785">
    <property type="term" value="C:chromatin"/>
    <property type="evidence" value="ECO:0007669"/>
    <property type="project" value="TreeGrafter"/>
</dbReference>
<dbReference type="EMBL" id="GL376564">
    <property type="status" value="NOT_ANNOTATED_CDS"/>
    <property type="molecule type" value="Genomic_DNA"/>
</dbReference>
<dbReference type="InterPro" id="IPR019128">
    <property type="entry name" value="Dcc1"/>
</dbReference>
<dbReference type="Pfam" id="PF09724">
    <property type="entry name" value="Dcc1"/>
    <property type="match status" value="1"/>
</dbReference>
<dbReference type="GO" id="GO:0031390">
    <property type="term" value="C:Ctf18 RFC-like complex"/>
    <property type="evidence" value="ECO:0007669"/>
    <property type="project" value="InterPro"/>
</dbReference>
<evidence type="ECO:0000313" key="3">
    <source>
        <dbReference type="EnsemblProtists" id="PYU1_T004913"/>
    </source>
</evidence>
<dbReference type="PANTHER" id="PTHR13395">
    <property type="entry name" value="SISTER CHROMATID COHESION PROTEIN DCC1-RELATED"/>
    <property type="match status" value="1"/>
</dbReference>